<dbReference type="KEGG" id="chih:GWR21_30270"/>
<protein>
    <submittedName>
        <fullName evidence="2">Type IX secretion system membrane protein PorP/SprF</fullName>
    </submittedName>
</protein>
<dbReference type="RefSeq" id="WP_162335429.1">
    <property type="nucleotide sequence ID" value="NZ_CP048113.1"/>
</dbReference>
<reference evidence="2 3" key="1">
    <citation type="submission" date="2020-01" db="EMBL/GenBank/DDBJ databases">
        <title>Complete genome sequence of Chitinophaga sp. H33E-04 isolated from quinoa roots.</title>
        <authorList>
            <person name="Weon H.-Y."/>
            <person name="Lee S.A."/>
        </authorList>
    </citation>
    <scope>NUCLEOTIDE SEQUENCE [LARGE SCALE GENOMIC DNA]</scope>
    <source>
        <strain evidence="2 3">H33E-04</strain>
    </source>
</reference>
<dbReference type="NCBIfam" id="TIGR03519">
    <property type="entry name" value="T9SS_PorP_fam"/>
    <property type="match status" value="1"/>
</dbReference>
<feature type="chain" id="PRO_5025468388" evidence="1">
    <location>
        <begin position="24"/>
        <end position="360"/>
    </location>
</feature>
<dbReference type="EMBL" id="CP048113">
    <property type="protein sequence ID" value="QHS63713.1"/>
    <property type="molecule type" value="Genomic_DNA"/>
</dbReference>
<organism evidence="2 3">
    <name type="scientific">Chitinophaga agri</name>
    <dbReference type="NCBI Taxonomy" id="2703787"/>
    <lineage>
        <taxon>Bacteria</taxon>
        <taxon>Pseudomonadati</taxon>
        <taxon>Bacteroidota</taxon>
        <taxon>Chitinophagia</taxon>
        <taxon>Chitinophagales</taxon>
        <taxon>Chitinophagaceae</taxon>
        <taxon>Chitinophaga</taxon>
    </lineage>
</organism>
<gene>
    <name evidence="2" type="ORF">GWR21_30270</name>
</gene>
<sequence>MRRSIKTCSLLLISCLTFSKGFSQDVGFSQFYEQPLLRNPGLAGVFTGNIRVSASYRNQWESVTIPYRTFGLSTEFKTPVNFVKDGYATFGLQILRDVAGTSQFNTTQIMPSLTYGVSLSEYRNSYLSFGFMGGSMQQRFDQTKLIFNDQYVAGSNGSYSISPASRQVFDNTSVNYFDASVGLSYNGVFKNRLDDMYDIDYFAGAGLYHITMPEVSFFKGHIITLNRKFTLNAGLSAPTSETDRFILYADYFRQFNRRLKPIGISTIQAGAMYSHEFDQQTLTLGMLYRMRDAVIPVIQLQWSQFMIGMSYDVNVDKLAVASQRRGGFELVLSYRDFLSSSRDTRSKEERRQSSCPKFGR</sequence>
<accession>A0A6B9ZQT3</accession>
<feature type="signal peptide" evidence="1">
    <location>
        <begin position="1"/>
        <end position="23"/>
    </location>
</feature>
<dbReference type="InterPro" id="IPR019861">
    <property type="entry name" value="PorP/SprF_Bacteroidetes"/>
</dbReference>
<dbReference type="AlphaFoldDB" id="A0A6B9ZQT3"/>
<evidence type="ECO:0000313" key="2">
    <source>
        <dbReference type="EMBL" id="QHS63713.1"/>
    </source>
</evidence>
<dbReference type="Proteomes" id="UP000476411">
    <property type="component" value="Chromosome"/>
</dbReference>
<evidence type="ECO:0000313" key="3">
    <source>
        <dbReference type="Proteomes" id="UP000476411"/>
    </source>
</evidence>
<evidence type="ECO:0000256" key="1">
    <source>
        <dbReference type="SAM" id="SignalP"/>
    </source>
</evidence>
<keyword evidence="3" id="KW-1185">Reference proteome</keyword>
<dbReference type="Pfam" id="PF11751">
    <property type="entry name" value="PorP_SprF"/>
    <property type="match status" value="1"/>
</dbReference>
<proteinExistence type="predicted"/>
<keyword evidence="1" id="KW-0732">Signal</keyword>
<name>A0A6B9ZQT3_9BACT</name>